<protein>
    <submittedName>
        <fullName evidence="4">LLM class flavin-dependent oxidoreductase</fullName>
        <ecNumber evidence="4">1.-.-.-</ecNumber>
    </submittedName>
</protein>
<keyword evidence="2" id="KW-0503">Monooxygenase</keyword>
<evidence type="ECO:0000256" key="1">
    <source>
        <dbReference type="ARBA" id="ARBA00023002"/>
    </source>
</evidence>
<dbReference type="PANTHER" id="PTHR30137">
    <property type="entry name" value="LUCIFERASE-LIKE MONOOXYGENASE"/>
    <property type="match status" value="1"/>
</dbReference>
<accession>A0ABV4Q4N3</accession>
<evidence type="ECO:0000313" key="4">
    <source>
        <dbReference type="EMBL" id="MFA1538100.1"/>
    </source>
</evidence>
<keyword evidence="5" id="KW-1185">Reference proteome</keyword>
<keyword evidence="1 4" id="KW-0560">Oxidoreductase</keyword>
<dbReference type="InterPro" id="IPR036661">
    <property type="entry name" value="Luciferase-like_sf"/>
</dbReference>
<dbReference type="PANTHER" id="PTHR30137:SF8">
    <property type="entry name" value="BLR5498 PROTEIN"/>
    <property type="match status" value="1"/>
</dbReference>
<organism evidence="4 5">
    <name type="scientific">Actinomadura monticuli</name>
    <dbReference type="NCBI Taxonomy" id="3097367"/>
    <lineage>
        <taxon>Bacteria</taxon>
        <taxon>Bacillati</taxon>
        <taxon>Actinomycetota</taxon>
        <taxon>Actinomycetes</taxon>
        <taxon>Streptosporangiales</taxon>
        <taxon>Thermomonosporaceae</taxon>
        <taxon>Actinomadura</taxon>
    </lineage>
</organism>
<dbReference type="RefSeq" id="WP_371947445.1">
    <property type="nucleotide sequence ID" value="NZ_JAXCEI010000002.1"/>
</dbReference>
<reference evidence="4 5" key="1">
    <citation type="submission" date="2023-11" db="EMBL/GenBank/DDBJ databases">
        <title>Actinomadura monticuli sp. nov., isolated from volcanic ash.</title>
        <authorList>
            <person name="Lee S.D."/>
            <person name="Yang H."/>
            <person name="Kim I.S."/>
        </authorList>
    </citation>
    <scope>NUCLEOTIDE SEQUENCE [LARGE SCALE GENOMIC DNA]</scope>
    <source>
        <strain evidence="4 5">DLS-62</strain>
    </source>
</reference>
<dbReference type="SUPFAM" id="SSF51679">
    <property type="entry name" value="Bacterial luciferase-like"/>
    <property type="match status" value="1"/>
</dbReference>
<dbReference type="Pfam" id="PF00296">
    <property type="entry name" value="Bac_luciferase"/>
    <property type="match status" value="1"/>
</dbReference>
<dbReference type="GO" id="GO:0016491">
    <property type="term" value="F:oxidoreductase activity"/>
    <property type="evidence" value="ECO:0007669"/>
    <property type="project" value="UniProtKB-KW"/>
</dbReference>
<sequence length="324" mass="35884">MRFSLFCNWDYPPGASFPTIFDHVEQQAIAAEKAGFLGLWIAEHHFGTYGCMPTPLMFLSRLSGRTERLLLGTAITQLPHYNAVRLAEDICYLDAASNGRLRIGAGTGAKEKEKELEAFGVPAADKLPRTLETLEILGQALDAGHIDFKGDFYELNDISVAPPPSRPARELLSLTGRSLTGEAARRGYGLLVPRTARAEARAEFVQSYLDAPGGTRGPIISLRFVFVADTEREALERTRRTVVRYANDDLGVRWDGEVGTPVHYELLDRLNFAVGTPEQIIARIEEWGGEFPADEYACHMFAAGMRHEDVLRSIELFGREVIGA</sequence>
<dbReference type="Gene3D" id="3.20.20.30">
    <property type="entry name" value="Luciferase-like domain"/>
    <property type="match status" value="1"/>
</dbReference>
<feature type="domain" description="Luciferase-like" evidence="3">
    <location>
        <begin position="1"/>
        <end position="287"/>
    </location>
</feature>
<dbReference type="EMBL" id="JAXCEI010000002">
    <property type="protein sequence ID" value="MFA1538100.1"/>
    <property type="molecule type" value="Genomic_DNA"/>
</dbReference>
<gene>
    <name evidence="4" type="ORF">SM611_04090</name>
</gene>
<evidence type="ECO:0000313" key="5">
    <source>
        <dbReference type="Proteomes" id="UP001569963"/>
    </source>
</evidence>
<dbReference type="InterPro" id="IPR050766">
    <property type="entry name" value="Bact_Lucif_Oxidored"/>
</dbReference>
<comment type="caution">
    <text evidence="4">The sequence shown here is derived from an EMBL/GenBank/DDBJ whole genome shotgun (WGS) entry which is preliminary data.</text>
</comment>
<dbReference type="Proteomes" id="UP001569963">
    <property type="component" value="Unassembled WGS sequence"/>
</dbReference>
<proteinExistence type="predicted"/>
<dbReference type="EC" id="1.-.-.-" evidence="4"/>
<evidence type="ECO:0000259" key="3">
    <source>
        <dbReference type="Pfam" id="PF00296"/>
    </source>
</evidence>
<evidence type="ECO:0000256" key="2">
    <source>
        <dbReference type="ARBA" id="ARBA00023033"/>
    </source>
</evidence>
<name>A0ABV4Q4N3_9ACTN</name>
<dbReference type="InterPro" id="IPR011251">
    <property type="entry name" value="Luciferase-like_dom"/>
</dbReference>